<dbReference type="CDD" id="cd00170">
    <property type="entry name" value="SEC14"/>
    <property type="match status" value="1"/>
</dbReference>
<proteinExistence type="predicted"/>
<name>A0A813F4N4_POLGL</name>
<dbReference type="SUPFAM" id="SSF52087">
    <property type="entry name" value="CRAL/TRIO domain"/>
    <property type="match status" value="1"/>
</dbReference>
<comment type="caution">
    <text evidence="3">The sequence shown here is derived from an EMBL/GenBank/DDBJ whole genome shotgun (WGS) entry which is preliminary data.</text>
</comment>
<keyword evidence="1" id="KW-0812">Transmembrane</keyword>
<accession>A0A813F4N4</accession>
<dbReference type="InterPro" id="IPR036865">
    <property type="entry name" value="CRAL-TRIO_dom_sf"/>
</dbReference>
<dbReference type="EMBL" id="CAJNNV010019205">
    <property type="protein sequence ID" value="CAE8606413.1"/>
    <property type="molecule type" value="Genomic_DNA"/>
</dbReference>
<reference evidence="3" key="1">
    <citation type="submission" date="2021-02" db="EMBL/GenBank/DDBJ databases">
        <authorList>
            <person name="Dougan E. K."/>
            <person name="Rhodes N."/>
            <person name="Thang M."/>
            <person name="Chan C."/>
        </authorList>
    </citation>
    <scope>NUCLEOTIDE SEQUENCE</scope>
</reference>
<evidence type="ECO:0000256" key="1">
    <source>
        <dbReference type="SAM" id="Phobius"/>
    </source>
</evidence>
<keyword evidence="1" id="KW-1133">Transmembrane helix</keyword>
<dbReference type="OMA" id="HATMVAN"/>
<keyword evidence="1" id="KW-0472">Membrane</keyword>
<dbReference type="SMART" id="SM00516">
    <property type="entry name" value="SEC14"/>
    <property type="match status" value="1"/>
</dbReference>
<protein>
    <recommendedName>
        <fullName evidence="2">CRAL-TRIO domain-containing protein</fullName>
    </recommendedName>
</protein>
<feature type="transmembrane region" description="Helical" evidence="1">
    <location>
        <begin position="422"/>
        <end position="444"/>
    </location>
</feature>
<gene>
    <name evidence="3" type="ORF">PGLA1383_LOCUS24396</name>
</gene>
<evidence type="ECO:0000259" key="2">
    <source>
        <dbReference type="PROSITE" id="PS50191"/>
    </source>
</evidence>
<dbReference type="OrthoDB" id="1434354at2759"/>
<dbReference type="InterPro" id="IPR001251">
    <property type="entry name" value="CRAL-TRIO_dom"/>
</dbReference>
<dbReference type="PROSITE" id="PS50191">
    <property type="entry name" value="CRAL_TRIO"/>
    <property type="match status" value="1"/>
</dbReference>
<evidence type="ECO:0000313" key="3">
    <source>
        <dbReference type="EMBL" id="CAE8606413.1"/>
    </source>
</evidence>
<keyword evidence="4" id="KW-1185">Reference proteome</keyword>
<sequence length="445" mass="49917">MLRHDPIVRQYPQYLPSQDEVASTRKLLLQTENSKLWDELCQHVQIGGDPDAVLWRFCWQARQDGLCGHAVAQGALEWLKNCLQARTRLRMDSLLREGPFNSEFRELYFAAVPFSFHGIDRQGHPIVINRYGSVDVAAFERLWAAGEAVSERNKLEVNGAVLFHLRAMEYLTKVVMAEESERQGRVVDRILVIADLDGLGMRHWNPAVKSFLKSVSQESRNLFPETMHATMVANAPWLLAKGVWPIVKMFLHVVTQDKFSFVSAHEVQARLLELVQSESLPPYLGGSCRCAECQSGNLRGGSMQTWEKAEGFLSAAPEREAKPCLPAPAERSRTLMASLSAAEIFCGCFPRRSEQAATSLEANGRKSPRTPRKTVTWGSNLEDVRHISSEAVVSGRIAYASQQPRQRSTDDSTTWWDSTTRWLLVLAVIAIIAAVAAELLLVIYL</sequence>
<dbReference type="PANTHER" id="PTHR45657:SF1">
    <property type="entry name" value="CRAL-TRIO DOMAIN-CONTAINING PROTEIN YKL091C-RELATED"/>
    <property type="match status" value="1"/>
</dbReference>
<feature type="domain" description="CRAL-TRIO" evidence="2">
    <location>
        <begin position="104"/>
        <end position="292"/>
    </location>
</feature>
<dbReference type="Pfam" id="PF00650">
    <property type="entry name" value="CRAL_TRIO"/>
    <property type="match status" value="1"/>
</dbReference>
<dbReference type="AlphaFoldDB" id="A0A813F4N4"/>
<dbReference type="Proteomes" id="UP000654075">
    <property type="component" value="Unassembled WGS sequence"/>
</dbReference>
<dbReference type="InterPro" id="IPR051026">
    <property type="entry name" value="PI/PC_transfer"/>
</dbReference>
<organism evidence="3 4">
    <name type="scientific">Polarella glacialis</name>
    <name type="common">Dinoflagellate</name>
    <dbReference type="NCBI Taxonomy" id="89957"/>
    <lineage>
        <taxon>Eukaryota</taxon>
        <taxon>Sar</taxon>
        <taxon>Alveolata</taxon>
        <taxon>Dinophyceae</taxon>
        <taxon>Suessiales</taxon>
        <taxon>Suessiaceae</taxon>
        <taxon>Polarella</taxon>
    </lineage>
</organism>
<dbReference type="Gene3D" id="3.40.525.10">
    <property type="entry name" value="CRAL-TRIO lipid binding domain"/>
    <property type="match status" value="1"/>
</dbReference>
<evidence type="ECO:0000313" key="4">
    <source>
        <dbReference type="Proteomes" id="UP000654075"/>
    </source>
</evidence>
<dbReference type="PANTHER" id="PTHR45657">
    <property type="entry name" value="CRAL-TRIO DOMAIN-CONTAINING PROTEIN YKL091C-RELATED"/>
    <property type="match status" value="1"/>
</dbReference>